<keyword evidence="2" id="KW-0547">Nucleotide-binding</keyword>
<dbReference type="Proteomes" id="UP000886520">
    <property type="component" value="Chromosome 21"/>
</dbReference>
<dbReference type="Pfam" id="PF01926">
    <property type="entry name" value="MMR_HSR1"/>
    <property type="match status" value="1"/>
</dbReference>
<dbReference type="InterPro" id="IPR030378">
    <property type="entry name" value="G_CP_dom"/>
</dbReference>
<organism evidence="5 6">
    <name type="scientific">Adiantum capillus-veneris</name>
    <name type="common">Maidenhair fern</name>
    <dbReference type="NCBI Taxonomy" id="13818"/>
    <lineage>
        <taxon>Eukaryota</taxon>
        <taxon>Viridiplantae</taxon>
        <taxon>Streptophyta</taxon>
        <taxon>Embryophyta</taxon>
        <taxon>Tracheophyta</taxon>
        <taxon>Polypodiopsida</taxon>
        <taxon>Polypodiidae</taxon>
        <taxon>Polypodiales</taxon>
        <taxon>Pteridineae</taxon>
        <taxon>Pteridaceae</taxon>
        <taxon>Vittarioideae</taxon>
        <taxon>Adiantum</taxon>
    </lineage>
</organism>
<dbReference type="PROSITE" id="PS51721">
    <property type="entry name" value="G_CP"/>
    <property type="match status" value="1"/>
</dbReference>
<dbReference type="EMBL" id="JABFUD020000021">
    <property type="protein sequence ID" value="KAI5063370.1"/>
    <property type="molecule type" value="Genomic_DNA"/>
</dbReference>
<evidence type="ECO:0000313" key="6">
    <source>
        <dbReference type="Proteomes" id="UP000886520"/>
    </source>
</evidence>
<keyword evidence="1" id="KW-0934">Plastid</keyword>
<gene>
    <name evidence="5" type="ORF">GOP47_0021917</name>
</gene>
<dbReference type="GO" id="GO:0032543">
    <property type="term" value="P:mitochondrial translation"/>
    <property type="evidence" value="ECO:0007669"/>
    <property type="project" value="TreeGrafter"/>
</dbReference>
<accession>A0A9D4Z710</accession>
<comment type="caution">
    <text evidence="5">The sequence shown here is derived from an EMBL/GenBank/DDBJ whole genome shotgun (WGS) entry which is preliminary data.</text>
</comment>
<evidence type="ECO:0000256" key="2">
    <source>
        <dbReference type="ARBA" id="ARBA00022741"/>
    </source>
</evidence>
<feature type="domain" description="CP-type G" evidence="4">
    <location>
        <begin position="28"/>
        <end position="198"/>
    </location>
</feature>
<evidence type="ECO:0000256" key="1">
    <source>
        <dbReference type="ARBA" id="ARBA00022528"/>
    </source>
</evidence>
<keyword evidence="1" id="KW-0150">Chloroplast</keyword>
<dbReference type="PANTHER" id="PTHR45782">
    <property type="entry name" value="MITOCHONDRIAL RIBOSOME-ASSOCIATED GTPASE 1"/>
    <property type="match status" value="1"/>
</dbReference>
<keyword evidence="6" id="KW-1185">Reference proteome</keyword>
<proteinExistence type="predicted"/>
<dbReference type="OrthoDB" id="269151at2759"/>
<dbReference type="Gene3D" id="3.40.50.300">
    <property type="entry name" value="P-loop containing nucleotide triphosphate hydrolases"/>
    <property type="match status" value="1"/>
</dbReference>
<dbReference type="AlphaFoldDB" id="A0A9D4Z710"/>
<dbReference type="Gene3D" id="1.10.1580.10">
    <property type="match status" value="1"/>
</dbReference>
<keyword evidence="3" id="KW-0342">GTP-binding</keyword>
<sequence length="387" mass="43790">MASGVPKVLMKMAFKTGTAPINWFPGHMATATRAIRERLRLIDLVVEVRDSRIPYTSANEDFQDFLSRKRRLIVFNKSDLTNPNLVPKWKDHFEAKGEPIVFVNAHCKESIKLLFKEIRKGLQNIMDRPTLLIMVVGIPNVGKSAIINGLHALSHTEYEKLKKAAVGSLPGVTLNLQGFKIHSKPSIFVLDTPGVLVPNIRDLDMGLKLALTGAIKDSVVGEERLGRYLLAFLNSRKAPFKWQKSIEAARAREREEKEKKEQVEKAKPKTLLELKKQAYLAEKRANNPKPERVSDHNKDHVVLLVREALLNTLSNFDGDLEDEKDMEALVDIQMHELRRALKISIELGDKGWEFVGKKLLNLFRVGRLGNFALDVLPEDAQNQIQCT</sequence>
<protein>
    <recommendedName>
        <fullName evidence="4">CP-type G domain-containing protein</fullName>
    </recommendedName>
</protein>
<dbReference type="CDD" id="cd01856">
    <property type="entry name" value="YlqF"/>
    <property type="match status" value="1"/>
</dbReference>
<dbReference type="SUPFAM" id="SSF52540">
    <property type="entry name" value="P-loop containing nucleoside triphosphate hydrolases"/>
    <property type="match status" value="1"/>
</dbReference>
<reference evidence="5" key="1">
    <citation type="submission" date="2021-01" db="EMBL/GenBank/DDBJ databases">
        <title>Adiantum capillus-veneris genome.</title>
        <authorList>
            <person name="Fang Y."/>
            <person name="Liao Q."/>
        </authorList>
    </citation>
    <scope>NUCLEOTIDE SEQUENCE</scope>
    <source>
        <strain evidence="5">H3</strain>
        <tissue evidence="5">Leaf</tissue>
    </source>
</reference>
<dbReference type="PANTHER" id="PTHR45782:SF4">
    <property type="entry name" value="MITOCHONDRIAL RIBOSOME-ASSOCIATED GTPASE 1"/>
    <property type="match status" value="1"/>
</dbReference>
<evidence type="ECO:0000313" key="5">
    <source>
        <dbReference type="EMBL" id="KAI5063370.1"/>
    </source>
</evidence>
<dbReference type="InterPro" id="IPR006073">
    <property type="entry name" value="GTP-bd"/>
</dbReference>
<dbReference type="InterPro" id="IPR027417">
    <property type="entry name" value="P-loop_NTPase"/>
</dbReference>
<dbReference type="GO" id="GO:0005525">
    <property type="term" value="F:GTP binding"/>
    <property type="evidence" value="ECO:0007669"/>
    <property type="project" value="UniProtKB-KW"/>
</dbReference>
<dbReference type="GO" id="GO:0005739">
    <property type="term" value="C:mitochondrion"/>
    <property type="evidence" value="ECO:0007669"/>
    <property type="project" value="TreeGrafter"/>
</dbReference>
<evidence type="ECO:0000256" key="3">
    <source>
        <dbReference type="ARBA" id="ARBA00023134"/>
    </source>
</evidence>
<name>A0A9D4Z710_ADICA</name>
<dbReference type="InterPro" id="IPR023179">
    <property type="entry name" value="GTP-bd_ortho_bundle_sf"/>
</dbReference>
<dbReference type="GO" id="GO:0003924">
    <property type="term" value="F:GTPase activity"/>
    <property type="evidence" value="ECO:0007669"/>
    <property type="project" value="TreeGrafter"/>
</dbReference>
<evidence type="ECO:0000259" key="4">
    <source>
        <dbReference type="PROSITE" id="PS51721"/>
    </source>
</evidence>